<dbReference type="Proteomes" id="UP000826725">
    <property type="component" value="Chromosome"/>
</dbReference>
<dbReference type="EMBL" id="AP024086">
    <property type="protein sequence ID" value="BCL62445.1"/>
    <property type="molecule type" value="Genomic_DNA"/>
</dbReference>
<gene>
    <name evidence="2" type="ORF">DGMP_31380</name>
</gene>
<dbReference type="PANTHER" id="PTHR42921:SF1">
    <property type="entry name" value="ACETOACETYL-COA SYNTHETASE"/>
    <property type="match status" value="1"/>
</dbReference>
<reference evidence="2" key="1">
    <citation type="submission" date="2020-09" db="EMBL/GenBank/DDBJ databases">
        <title>Desulfogranum mesoprofundum gen. nov., sp. nov., a novel mesophilic, sulfate-reducing chemolithoautotroph isolated from a deep-sea hydrothermal vent chimney in the Suiyo Seamount.</title>
        <authorList>
            <person name="Hashimoto Y."/>
            <person name="Nakagawa S."/>
        </authorList>
    </citation>
    <scope>NUCLEOTIDE SEQUENCE</scope>
    <source>
        <strain evidence="2">KT2</strain>
    </source>
</reference>
<evidence type="ECO:0000313" key="3">
    <source>
        <dbReference type="Proteomes" id="UP000826725"/>
    </source>
</evidence>
<protein>
    <recommendedName>
        <fullName evidence="1">Acetyl-coenzyme A synthetase N-terminal domain-containing protein</fullName>
    </recommendedName>
</protein>
<sequence length="123" mass="14530">MRNVIKEFVMSKLLWEPSEQRVKSSNMYRFMQTVNGKFGTDFADYDALYQWSVDNLEQFWAEFWDFAEIRFSTPYTEVIDDPGKMPGAKWFSGARLNFAENLLRYRDDKTALVFRGRTGSGEH</sequence>
<dbReference type="KEGG" id="dbk:DGMP_31380"/>
<dbReference type="PANTHER" id="PTHR42921">
    <property type="entry name" value="ACETOACETYL-COA SYNTHETASE"/>
    <property type="match status" value="1"/>
</dbReference>
<evidence type="ECO:0000259" key="1">
    <source>
        <dbReference type="Pfam" id="PF16177"/>
    </source>
</evidence>
<evidence type="ECO:0000313" key="2">
    <source>
        <dbReference type="EMBL" id="BCL62445.1"/>
    </source>
</evidence>
<dbReference type="InterPro" id="IPR032387">
    <property type="entry name" value="ACAS_N"/>
</dbReference>
<organism evidence="2 3">
    <name type="scientific">Desulfomarina profundi</name>
    <dbReference type="NCBI Taxonomy" id="2772557"/>
    <lineage>
        <taxon>Bacteria</taxon>
        <taxon>Pseudomonadati</taxon>
        <taxon>Thermodesulfobacteriota</taxon>
        <taxon>Desulfobulbia</taxon>
        <taxon>Desulfobulbales</taxon>
        <taxon>Desulfobulbaceae</taxon>
        <taxon>Desulfomarina</taxon>
    </lineage>
</organism>
<feature type="domain" description="Acetyl-coenzyme A synthetase N-terminal" evidence="1">
    <location>
        <begin position="45"/>
        <end position="101"/>
    </location>
</feature>
<dbReference type="GO" id="GO:0030729">
    <property type="term" value="F:acetoacetate-CoA ligase activity"/>
    <property type="evidence" value="ECO:0007669"/>
    <property type="project" value="TreeGrafter"/>
</dbReference>
<dbReference type="AlphaFoldDB" id="A0A8D5FRM7"/>
<dbReference type="Pfam" id="PF16177">
    <property type="entry name" value="ACAS_N"/>
    <property type="match status" value="1"/>
</dbReference>
<accession>A0A8D5FRM7</accession>
<keyword evidence="3" id="KW-1185">Reference proteome</keyword>
<proteinExistence type="predicted"/>
<name>A0A8D5FRM7_9BACT</name>